<dbReference type="GO" id="GO:0032259">
    <property type="term" value="P:methylation"/>
    <property type="evidence" value="ECO:0007669"/>
    <property type="project" value="UniProtKB-KW"/>
</dbReference>
<accession>A0A3B0VC74</accession>
<evidence type="ECO:0000256" key="4">
    <source>
        <dbReference type="ARBA" id="ARBA00022691"/>
    </source>
</evidence>
<proteinExistence type="predicted"/>
<dbReference type="Gene3D" id="1.20.1260.30">
    <property type="match status" value="1"/>
</dbReference>
<dbReference type="EC" id="2.1.1.72" evidence="1"/>
<dbReference type="SUPFAM" id="SSF53335">
    <property type="entry name" value="S-adenosyl-L-methionine-dependent methyltransferases"/>
    <property type="match status" value="1"/>
</dbReference>
<dbReference type="Pfam" id="PF02384">
    <property type="entry name" value="N6_Mtase"/>
    <property type="match status" value="1"/>
</dbReference>
<evidence type="ECO:0000256" key="6">
    <source>
        <dbReference type="ARBA" id="ARBA00047942"/>
    </source>
</evidence>
<evidence type="ECO:0000256" key="1">
    <source>
        <dbReference type="ARBA" id="ARBA00011900"/>
    </source>
</evidence>
<protein>
    <recommendedName>
        <fullName evidence="1">site-specific DNA-methyltransferase (adenine-specific)</fullName>
        <ecNumber evidence="1">2.1.1.72</ecNumber>
    </recommendedName>
</protein>
<feature type="domain" description="Type I restriction enzyme R protein N-terminal" evidence="8">
    <location>
        <begin position="36"/>
        <end position="152"/>
    </location>
</feature>
<dbReference type="Pfam" id="PF13588">
    <property type="entry name" value="HSDR_N_2"/>
    <property type="match status" value="1"/>
</dbReference>
<evidence type="ECO:0000259" key="7">
    <source>
        <dbReference type="Pfam" id="PF02384"/>
    </source>
</evidence>
<dbReference type="PRINTS" id="PR00507">
    <property type="entry name" value="N12N6MTFRASE"/>
</dbReference>
<organism evidence="9">
    <name type="scientific">hydrothermal vent metagenome</name>
    <dbReference type="NCBI Taxonomy" id="652676"/>
    <lineage>
        <taxon>unclassified sequences</taxon>
        <taxon>metagenomes</taxon>
        <taxon>ecological metagenomes</taxon>
    </lineage>
</organism>
<feature type="domain" description="DNA methylase adenine-specific" evidence="7">
    <location>
        <begin position="299"/>
        <end position="408"/>
    </location>
</feature>
<reference evidence="9" key="1">
    <citation type="submission" date="2018-06" db="EMBL/GenBank/DDBJ databases">
        <authorList>
            <person name="Zhirakovskaya E."/>
        </authorList>
    </citation>
    <scope>NUCLEOTIDE SEQUENCE</scope>
</reference>
<dbReference type="EMBL" id="UOEU01000628">
    <property type="protein sequence ID" value="VAW36482.1"/>
    <property type="molecule type" value="Genomic_DNA"/>
</dbReference>
<dbReference type="Gene3D" id="3.40.50.150">
    <property type="entry name" value="Vaccinia Virus protein VP39"/>
    <property type="match status" value="1"/>
</dbReference>
<dbReference type="InterPro" id="IPR038333">
    <property type="entry name" value="T1MK-like_N_sf"/>
</dbReference>
<evidence type="ECO:0000259" key="8">
    <source>
        <dbReference type="Pfam" id="PF13588"/>
    </source>
</evidence>
<dbReference type="AlphaFoldDB" id="A0A3B0VC74"/>
<keyword evidence="5" id="KW-0680">Restriction system</keyword>
<name>A0A3B0VC74_9ZZZZ</name>
<sequence length="413" mass="47427">MDLIQEGINKGLIKFDDEQKYITYIRQNKRRNYRKPEEEVQAEAFLKLILVYGYDPKRVQQFVSVKIGSDTREADIIVYNDDAQESAHIVVECKKADVSELEFEQAVKQGFSYAATGTVRAKYFGVTSGIKDAYFEIPEKEPRKYLSIPDVPQFGVSQLAKFKYIKGGGTVNGQKLFDLETVTEDELTRRFKQAHNSLWGGGELNPSEAFDELDKLIFCKIWDERKRRKKGEPYDFQIFKEKNESETNRALQKRIYALYAEGRKKDPEVFKDDIRLSAAKLRTVVGYLESVNLGETDLDSKGRAFETFMGSFFRGDFGQYFTPRPIVKFIVDTLPIDNDSLVLDSSCGSGGFLLHALDKVRKQADDYYDAGTIAHYTHWHNFAQHNLFGIEINEQIARTAKMNMIIHDDGHTN</sequence>
<dbReference type="GO" id="GO:0003677">
    <property type="term" value="F:DNA binding"/>
    <property type="evidence" value="ECO:0007669"/>
    <property type="project" value="InterPro"/>
</dbReference>
<dbReference type="PANTHER" id="PTHR42998">
    <property type="entry name" value="TYPE I RESTRICTION ENZYME HINDVIIP M PROTEIN-RELATED"/>
    <property type="match status" value="1"/>
</dbReference>
<dbReference type="InterPro" id="IPR029464">
    <property type="entry name" value="HSDR_N"/>
</dbReference>
<dbReference type="GO" id="GO:0009307">
    <property type="term" value="P:DNA restriction-modification system"/>
    <property type="evidence" value="ECO:0007669"/>
    <property type="project" value="UniProtKB-KW"/>
</dbReference>
<feature type="non-terminal residue" evidence="9">
    <location>
        <position position="413"/>
    </location>
</feature>
<dbReference type="GO" id="GO:0008170">
    <property type="term" value="F:N-methyltransferase activity"/>
    <property type="evidence" value="ECO:0007669"/>
    <property type="project" value="InterPro"/>
</dbReference>
<evidence type="ECO:0000256" key="3">
    <source>
        <dbReference type="ARBA" id="ARBA00022679"/>
    </source>
</evidence>
<gene>
    <name evidence="9" type="ORF">MNBD_CHLOROFLEXI01-3533</name>
</gene>
<evidence type="ECO:0000256" key="2">
    <source>
        <dbReference type="ARBA" id="ARBA00022603"/>
    </source>
</evidence>
<evidence type="ECO:0000313" key="9">
    <source>
        <dbReference type="EMBL" id="VAW36482.1"/>
    </source>
</evidence>
<keyword evidence="2 9" id="KW-0489">Methyltransferase</keyword>
<dbReference type="InterPro" id="IPR052916">
    <property type="entry name" value="Type-I_RE_MTase_Subunit"/>
</dbReference>
<dbReference type="InterPro" id="IPR003356">
    <property type="entry name" value="DNA_methylase_A-5"/>
</dbReference>
<dbReference type="InterPro" id="IPR029063">
    <property type="entry name" value="SAM-dependent_MTases_sf"/>
</dbReference>
<keyword evidence="4" id="KW-0949">S-adenosyl-L-methionine</keyword>
<keyword evidence="3 9" id="KW-0808">Transferase</keyword>
<dbReference type="GO" id="GO:0009007">
    <property type="term" value="F:site-specific DNA-methyltransferase (adenine-specific) activity"/>
    <property type="evidence" value="ECO:0007669"/>
    <property type="project" value="UniProtKB-EC"/>
</dbReference>
<evidence type="ECO:0000256" key="5">
    <source>
        <dbReference type="ARBA" id="ARBA00022747"/>
    </source>
</evidence>
<dbReference type="PANTHER" id="PTHR42998:SF1">
    <property type="entry name" value="TYPE I RESTRICTION ENZYME HINDI METHYLASE SUBUNIT"/>
    <property type="match status" value="1"/>
</dbReference>
<comment type="catalytic activity">
    <reaction evidence="6">
        <text>a 2'-deoxyadenosine in DNA + S-adenosyl-L-methionine = an N(6)-methyl-2'-deoxyadenosine in DNA + S-adenosyl-L-homocysteine + H(+)</text>
        <dbReference type="Rhea" id="RHEA:15197"/>
        <dbReference type="Rhea" id="RHEA-COMP:12418"/>
        <dbReference type="Rhea" id="RHEA-COMP:12419"/>
        <dbReference type="ChEBI" id="CHEBI:15378"/>
        <dbReference type="ChEBI" id="CHEBI:57856"/>
        <dbReference type="ChEBI" id="CHEBI:59789"/>
        <dbReference type="ChEBI" id="CHEBI:90615"/>
        <dbReference type="ChEBI" id="CHEBI:90616"/>
        <dbReference type="EC" id="2.1.1.72"/>
    </reaction>
</comment>